<evidence type="ECO:0000313" key="3">
    <source>
        <dbReference type="Proteomes" id="UP001165679"/>
    </source>
</evidence>
<reference evidence="2" key="1">
    <citation type="submission" date="2022-09" db="EMBL/GenBank/DDBJ databases">
        <title>Rhodovastum sp. nov. RN2-1 isolated from soil in Seongnam, South Korea.</title>
        <authorList>
            <person name="Le N.T."/>
        </authorList>
    </citation>
    <scope>NUCLEOTIDE SEQUENCE</scope>
    <source>
        <strain evidence="2">RN2-1</strain>
    </source>
</reference>
<dbReference type="SUPFAM" id="SSF51294">
    <property type="entry name" value="Hedgehog/intein (Hint) domain"/>
    <property type="match status" value="1"/>
</dbReference>
<dbReference type="InterPro" id="IPR036844">
    <property type="entry name" value="Hint_dom_sf"/>
</dbReference>
<feature type="domain" description="Hedgehog/Intein (Hint)" evidence="1">
    <location>
        <begin position="161"/>
        <end position="295"/>
    </location>
</feature>
<dbReference type="Pfam" id="PF13403">
    <property type="entry name" value="Hint_2"/>
    <property type="match status" value="1"/>
</dbReference>
<name>A0AA41YP38_9PROT</name>
<dbReference type="RefSeq" id="WP_264716039.1">
    <property type="nucleotide sequence ID" value="NZ_JAPDNT010000030.1"/>
</dbReference>
<keyword evidence="3" id="KW-1185">Reference proteome</keyword>
<dbReference type="EMBL" id="JAPDNT010000030">
    <property type="protein sequence ID" value="MCW3477114.1"/>
    <property type="molecule type" value="Genomic_DNA"/>
</dbReference>
<evidence type="ECO:0000313" key="2">
    <source>
        <dbReference type="EMBL" id="MCW3477114.1"/>
    </source>
</evidence>
<dbReference type="Gene3D" id="2.170.16.10">
    <property type="entry name" value="Hedgehog/Intein (Hint) domain"/>
    <property type="match status" value="1"/>
</dbReference>
<organism evidence="2 3">
    <name type="scientific">Limobrevibacterium gyesilva</name>
    <dbReference type="NCBI Taxonomy" id="2991712"/>
    <lineage>
        <taxon>Bacteria</taxon>
        <taxon>Pseudomonadati</taxon>
        <taxon>Pseudomonadota</taxon>
        <taxon>Alphaproteobacteria</taxon>
        <taxon>Acetobacterales</taxon>
        <taxon>Acetobacteraceae</taxon>
        <taxon>Limobrevibacterium</taxon>
    </lineage>
</organism>
<proteinExistence type="predicted"/>
<gene>
    <name evidence="2" type="ORF">OL599_21315</name>
</gene>
<evidence type="ECO:0000259" key="1">
    <source>
        <dbReference type="Pfam" id="PF13403"/>
    </source>
</evidence>
<dbReference type="Proteomes" id="UP001165679">
    <property type="component" value="Unassembled WGS sequence"/>
</dbReference>
<accession>A0AA41YP38</accession>
<sequence>MATFTAGDLTVSGFDNSSTDLGLYNSSRTGGFAGNFGFDDDFVWNWSAGTDANGNPTGPQIVSAAGTNSWSLHIEFQYVGGNLGAEELQYGGSTVADADNHLAANFTGTGADSLTTIFQNLNLYAPAGAPDSFAITFTLTDTTAGGATAWTQYFENTGVACYATGTRIATPAGEVAVEALRIGDLVATSSGVAKPIKWIGRRTYTAAQVAAHQHLRPVTIRKDALAEGMPHRDLVVSPMHAMFIDDVFIPAAALINGVTVLRNDDLAPVSYVHIELDAHDVVFAEGAPAETFVDDNSRLMFDNADEYYDMFGADEAPRGFSAPRVEEGYQLEAVRRRLAARAGIATFAAAHGPLQGHVERLADGTLEGWVLDTATPSVPVELDVLVDGETVARVLANRYRTDLDHAGLAGGRCAYSVALPASVVSIDQVEVRRVADGARLPVARTAALAS</sequence>
<dbReference type="InterPro" id="IPR028992">
    <property type="entry name" value="Hedgehog/Intein_dom"/>
</dbReference>
<comment type="caution">
    <text evidence="2">The sequence shown here is derived from an EMBL/GenBank/DDBJ whole genome shotgun (WGS) entry which is preliminary data.</text>
</comment>
<dbReference type="AlphaFoldDB" id="A0AA41YP38"/>
<protein>
    <submittedName>
        <fullName evidence="2">Hint domain-containing protein</fullName>
    </submittedName>
</protein>
<reference evidence="2" key="2">
    <citation type="submission" date="2022-10" db="EMBL/GenBank/DDBJ databases">
        <authorList>
            <person name="Trinh H.N."/>
        </authorList>
    </citation>
    <scope>NUCLEOTIDE SEQUENCE</scope>
    <source>
        <strain evidence="2">RN2-1</strain>
    </source>
</reference>